<dbReference type="PANTHER" id="PTHR42924:SF3">
    <property type="entry name" value="POLYMERASE_HISTIDINOL PHOSPHATASE N-TERMINAL DOMAIN-CONTAINING PROTEIN"/>
    <property type="match status" value="1"/>
</dbReference>
<dbReference type="Proteomes" id="UP000198752">
    <property type="component" value="Unassembled WGS sequence"/>
</dbReference>
<dbReference type="RefSeq" id="WP_093673520.1">
    <property type="nucleotide sequence ID" value="NZ_FOOY01000018.1"/>
</dbReference>
<sequence>MIIDLHCHTNCSDNSYSIEDVLKIAHKQHVEKLAITDHDTTLGLEQALALGEKMGIDIIPGIEISAYDYKRNRRAHILGLFVTPGHPALEALCRPMREERHNASRLMTRKLIQAGYHISWEQVSRLAENGTGVYKQHIMHALILNGYADSIYGPLYKKLFFRGDRQTLPGLAFIPVHYLDAIDAIHAIRRAGGVPILAHPGQFDNFSAVPEFVEAGLEGIEVFHPLHDAADEKKAIQLAEQFHISQTGGSDFHGYYTDTDSVPGSRSIDRDRFALLEEKREQIGKSSRS</sequence>
<reference evidence="3" key="1">
    <citation type="submission" date="2016-10" db="EMBL/GenBank/DDBJ databases">
        <authorList>
            <person name="Varghese N."/>
            <person name="Submissions S."/>
        </authorList>
    </citation>
    <scope>NUCLEOTIDE SEQUENCE [LARGE SCALE GENOMIC DNA]</scope>
    <source>
        <strain evidence="3">ATCC 700379</strain>
    </source>
</reference>
<dbReference type="InterPro" id="IPR003141">
    <property type="entry name" value="Pol/His_phosphatase_N"/>
</dbReference>
<evidence type="ECO:0000313" key="2">
    <source>
        <dbReference type="EMBL" id="SFG71527.1"/>
    </source>
</evidence>
<proteinExistence type="predicted"/>
<dbReference type="Gene3D" id="3.20.20.140">
    <property type="entry name" value="Metal-dependent hydrolases"/>
    <property type="match status" value="1"/>
</dbReference>
<gene>
    <name evidence="2" type="ORF">SAMN02982927_02546</name>
</gene>
<dbReference type="SUPFAM" id="SSF89550">
    <property type="entry name" value="PHP domain-like"/>
    <property type="match status" value="1"/>
</dbReference>
<dbReference type="EMBL" id="FOOY01000018">
    <property type="protein sequence ID" value="SFG71527.1"/>
    <property type="molecule type" value="Genomic_DNA"/>
</dbReference>
<name>A0A1I2U784_9BACL</name>
<dbReference type="Gene3D" id="1.10.150.650">
    <property type="match status" value="1"/>
</dbReference>
<evidence type="ECO:0000259" key="1">
    <source>
        <dbReference type="SMART" id="SM00481"/>
    </source>
</evidence>
<dbReference type="InterPro" id="IPR052018">
    <property type="entry name" value="PHP_domain"/>
</dbReference>
<dbReference type="InterPro" id="IPR016195">
    <property type="entry name" value="Pol/histidinol_Pase-like"/>
</dbReference>
<dbReference type="InterPro" id="IPR004013">
    <property type="entry name" value="PHP_dom"/>
</dbReference>
<dbReference type="STRING" id="269670.SAMN02982927_02546"/>
<dbReference type="Pfam" id="PF02811">
    <property type="entry name" value="PHP"/>
    <property type="match status" value="1"/>
</dbReference>
<evidence type="ECO:0000313" key="3">
    <source>
        <dbReference type="Proteomes" id="UP000198752"/>
    </source>
</evidence>
<dbReference type="SMART" id="SM00481">
    <property type="entry name" value="POLIIIAc"/>
    <property type="match status" value="1"/>
</dbReference>
<dbReference type="GO" id="GO:0004534">
    <property type="term" value="F:5'-3' RNA exonuclease activity"/>
    <property type="evidence" value="ECO:0007669"/>
    <property type="project" value="TreeGrafter"/>
</dbReference>
<dbReference type="PANTHER" id="PTHR42924">
    <property type="entry name" value="EXONUCLEASE"/>
    <property type="match status" value="1"/>
</dbReference>
<dbReference type="AlphaFoldDB" id="A0A1I2U784"/>
<dbReference type="OrthoDB" id="9804333at2"/>
<dbReference type="CDD" id="cd07438">
    <property type="entry name" value="PHP_HisPPase_AMP"/>
    <property type="match status" value="1"/>
</dbReference>
<organism evidence="2 3">
    <name type="scientific">Sporolactobacillus nakayamae</name>
    <dbReference type="NCBI Taxonomy" id="269670"/>
    <lineage>
        <taxon>Bacteria</taxon>
        <taxon>Bacillati</taxon>
        <taxon>Bacillota</taxon>
        <taxon>Bacilli</taxon>
        <taxon>Bacillales</taxon>
        <taxon>Sporolactobacillaceae</taxon>
        <taxon>Sporolactobacillus</taxon>
    </lineage>
</organism>
<protein>
    <recommendedName>
        <fullName evidence="1">Polymerase/histidinol phosphatase N-terminal domain-containing protein</fullName>
    </recommendedName>
</protein>
<feature type="domain" description="Polymerase/histidinol phosphatase N-terminal" evidence="1">
    <location>
        <begin position="3"/>
        <end position="68"/>
    </location>
</feature>
<dbReference type="GO" id="GO:0035312">
    <property type="term" value="F:5'-3' DNA exonuclease activity"/>
    <property type="evidence" value="ECO:0007669"/>
    <property type="project" value="TreeGrafter"/>
</dbReference>
<keyword evidence="3" id="KW-1185">Reference proteome</keyword>
<accession>A0A1I2U784</accession>